<dbReference type="SUPFAM" id="SSF54060">
    <property type="entry name" value="His-Me finger endonucleases"/>
    <property type="match status" value="1"/>
</dbReference>
<evidence type="ECO:0000313" key="4">
    <source>
        <dbReference type="EMBL" id="MCU0104059.1"/>
    </source>
</evidence>
<reference evidence="5" key="1">
    <citation type="submission" date="2023-07" db="EMBL/GenBank/DDBJ databases">
        <title>Novel Mycoplasma species identified in domestic and wild animals.</title>
        <authorList>
            <person name="Volokhov D.V."/>
            <person name="Furtak V.A."/>
            <person name="Zagorodnyaya T.A."/>
        </authorList>
    </citation>
    <scope>NUCLEOTIDE SEQUENCE [LARGE SCALE GENOMIC DNA]</scope>
    <source>
        <strain evidence="5">92-19</strain>
    </source>
</reference>
<dbReference type="InterPro" id="IPR007346">
    <property type="entry name" value="Endonuclease-I"/>
</dbReference>
<feature type="domain" description="Atrophied bacterial Ig" evidence="3">
    <location>
        <begin position="209"/>
        <end position="271"/>
    </location>
</feature>
<dbReference type="RefSeq" id="WP_262095269.1">
    <property type="nucleotide sequence ID" value="NZ_JAOEGN010000001.1"/>
</dbReference>
<feature type="domain" description="Atrophied bacterial Ig" evidence="3">
    <location>
        <begin position="294"/>
        <end position="353"/>
    </location>
</feature>
<comment type="caution">
    <text evidence="4">The sequence shown here is derived from an EMBL/GenBank/DDBJ whole genome shotgun (WGS) entry which is preliminary data.</text>
</comment>
<proteinExistence type="predicted"/>
<evidence type="ECO:0000256" key="1">
    <source>
        <dbReference type="ARBA" id="ARBA00022722"/>
    </source>
</evidence>
<dbReference type="Gene3D" id="2.60.40.10">
    <property type="entry name" value="Immunoglobulins"/>
    <property type="match status" value="1"/>
</dbReference>
<keyword evidence="2" id="KW-0378">Hydrolase</keyword>
<evidence type="ECO:0000256" key="2">
    <source>
        <dbReference type="ARBA" id="ARBA00022801"/>
    </source>
</evidence>
<accession>A0ABT2PUP7</accession>
<keyword evidence="1" id="KW-0540">Nuclease</keyword>
<keyword evidence="4" id="KW-0255">Endonuclease</keyword>
<dbReference type="Pfam" id="PF04231">
    <property type="entry name" value="Endonuclease_1"/>
    <property type="match status" value="1"/>
</dbReference>
<dbReference type="Gene3D" id="2.40.50.200">
    <property type="entry name" value="Bacterial OB-fold"/>
    <property type="match status" value="1"/>
</dbReference>
<dbReference type="EMBL" id="JAOEGN010000001">
    <property type="protein sequence ID" value="MCU0104059.1"/>
    <property type="molecule type" value="Genomic_DNA"/>
</dbReference>
<organism evidence="4 5">
    <name type="scientific">Paracholeplasma vituli</name>
    <dbReference type="NCBI Taxonomy" id="69473"/>
    <lineage>
        <taxon>Bacteria</taxon>
        <taxon>Bacillati</taxon>
        <taxon>Mycoplasmatota</taxon>
        <taxon>Mollicutes</taxon>
        <taxon>Acholeplasmatales</taxon>
        <taxon>Acholeplasmataceae</taxon>
        <taxon>Paracholeplasma</taxon>
    </lineage>
</organism>
<dbReference type="InterPro" id="IPR046780">
    <property type="entry name" value="aBig_2"/>
</dbReference>
<dbReference type="PROSITE" id="PS51257">
    <property type="entry name" value="PROKAR_LIPOPROTEIN"/>
    <property type="match status" value="1"/>
</dbReference>
<dbReference type="GO" id="GO:0004519">
    <property type="term" value="F:endonuclease activity"/>
    <property type="evidence" value="ECO:0007669"/>
    <property type="project" value="UniProtKB-KW"/>
</dbReference>
<dbReference type="InterPro" id="IPR036700">
    <property type="entry name" value="BOBF_sf"/>
</dbReference>
<feature type="domain" description="Atrophied bacterial Ig" evidence="3">
    <location>
        <begin position="135"/>
        <end position="188"/>
    </location>
</feature>
<evidence type="ECO:0000259" key="3">
    <source>
        <dbReference type="Pfam" id="PF20578"/>
    </source>
</evidence>
<dbReference type="Proteomes" id="UP001209076">
    <property type="component" value="Unassembled WGS sequence"/>
</dbReference>
<gene>
    <name evidence="4" type="ORF">N7603_00095</name>
</gene>
<dbReference type="Pfam" id="PF20578">
    <property type="entry name" value="aBig_2"/>
    <property type="match status" value="4"/>
</dbReference>
<dbReference type="PANTHER" id="PTHR33607:SF2">
    <property type="entry name" value="ENDONUCLEASE-1"/>
    <property type="match status" value="1"/>
</dbReference>
<name>A0ABT2PUP7_9MOLU</name>
<dbReference type="PANTHER" id="PTHR33607">
    <property type="entry name" value="ENDONUCLEASE-1"/>
    <property type="match status" value="1"/>
</dbReference>
<dbReference type="InterPro" id="IPR044925">
    <property type="entry name" value="His-Me_finger_sf"/>
</dbReference>
<dbReference type="InterPro" id="IPR013783">
    <property type="entry name" value="Ig-like_fold"/>
</dbReference>
<dbReference type="SUPFAM" id="SSF101756">
    <property type="entry name" value="Hypothetical protein YgiW"/>
    <property type="match status" value="1"/>
</dbReference>
<protein>
    <submittedName>
        <fullName evidence="4">Endonuclease</fullName>
    </submittedName>
</protein>
<keyword evidence="5" id="KW-1185">Reference proteome</keyword>
<evidence type="ECO:0000313" key="5">
    <source>
        <dbReference type="Proteomes" id="UP001209076"/>
    </source>
</evidence>
<sequence>MKFSKILVLLFILILAGCTESDIPKIKDDILLQYTSNSTQNAVTSDIILPSLVNDLAITWESDSEFAKIEGSRVVINRQDSDVKATLTASFKVGDKTHEKAFEITISKSTFDFNSLFNAISVPLETSTSIFLPASINTYDIVWESSNEAFLTSTGVVTPGSTNQNVSLSATIKADNAKRTHTFQITILSPESFDLNAFRSFLNIPSSTEVDLTLPVSYEGNTITWSSSLVNVLSNQGLITRQSVDTTVELSASVTVNGQVHQVKFDVVVLKEDVVKPDYQAILNKITIPSVTSVNLTLPSVVDEVEIVWESNNAAISNTGIVTRQNKDIVVTLIASIKDESTITKSFSVTVLQITDFPVSGYMSIADVRQMAQATKVTVQGVITSLMTNGNFTIQDSTGAIPVYMNNNTGLKVGTEYIIEGTLGAFNGLIQISAPKIIETKGTVTLSEGIDLTGYSLDFEDVLAYEAHVITYKGLEVTSKTTPSNATELYLKNASGETTFVRLDTRVNATNPFTNINVGEIVDLFNVTVGQYNSKAQLLFSSRSTVVARPKNPEIISIYGAGNRNFIIGDPTPNLLEGITAKNGYNVDFTSQLAYDAPNLDLSKAGDYEITVYLTGHSDVYTTYTLFVRKEIEVGVYEGYYASLSNLSGSSLVNAIKALIVNTGRSTGSTGEVQSVDKVGSSYYLIYDGMGSYGNREHVWPDSKLGSVKYDLHNLRAANSGTNSSRGNMPFVEDGKTFTGSQPYGKFSGGWYPGDEHIGDVARIVLFVAIRFNLDLKLVGDLQMFLQWHQMDPVNEFEINRNDKIFGIQNNRNPFIDHPELVNAYYGGGAQKLQVSITMVSHTIELLVENDLALITEIKRFETLLQ</sequence>
<feature type="domain" description="Atrophied bacterial Ig" evidence="3">
    <location>
        <begin position="27"/>
        <end position="108"/>
    </location>
</feature>